<feature type="domain" description="Sulfatase N-terminal" evidence="2">
    <location>
        <begin position="48"/>
        <end position="237"/>
    </location>
</feature>
<dbReference type="PANTHER" id="PTHR43108">
    <property type="entry name" value="N-ACETYLGLUCOSAMINE-6-SULFATASE FAMILY MEMBER"/>
    <property type="match status" value="1"/>
</dbReference>
<reference evidence="4" key="1">
    <citation type="journal article" date="2019" name="Int. J. Syst. Evol. Microbiol.">
        <title>The Global Catalogue of Microorganisms (GCM) 10K type strain sequencing project: providing services to taxonomists for standard genome sequencing and annotation.</title>
        <authorList>
            <consortium name="The Broad Institute Genomics Platform"/>
            <consortium name="The Broad Institute Genome Sequencing Center for Infectious Disease"/>
            <person name="Wu L."/>
            <person name="Ma J."/>
        </authorList>
    </citation>
    <scope>NUCLEOTIDE SEQUENCE [LARGE SCALE GENOMIC DNA]</scope>
    <source>
        <strain evidence="4">DFY41</strain>
    </source>
</reference>
<dbReference type="InterPro" id="IPR000917">
    <property type="entry name" value="Sulfatase_N"/>
</dbReference>
<evidence type="ECO:0000313" key="3">
    <source>
        <dbReference type="EMBL" id="MFC5177282.1"/>
    </source>
</evidence>
<sequence>MRSHPVRWAAVAALAVALLSVGGAPTSVGAVDEAGTTRAAPATGRLSVVVVLTDDQTIDAAAQMPYLNSRTDWVTFTRAFVNNSLCCPSRATILSGQYDTKTGVMNNSAAQVGQFHDATALPVALTRAGYRTGLFGKYLNGYPWVFKKGGTYIPPGWNTWQAAYGPNMYTQYNYSLNDNGVARSYGSASADYQVDVIRDKLLSFIRGTPATQPFFAYFAPTSTHTPWTAAPRHAGIFDGTPMPRFPNQDEADVSDKPAWVRAMPRIDLNRQDSLAVSGGRRCPWTTR</sequence>
<name>A0ABW0BJR6_9ACTN</name>
<proteinExistence type="predicted"/>
<dbReference type="Gene3D" id="3.40.720.10">
    <property type="entry name" value="Alkaline Phosphatase, subunit A"/>
    <property type="match status" value="1"/>
</dbReference>
<feature type="chain" id="PRO_5047303912" evidence="1">
    <location>
        <begin position="31"/>
        <end position="287"/>
    </location>
</feature>
<organism evidence="3 4">
    <name type="scientific">Nocardioides taihuensis</name>
    <dbReference type="NCBI Taxonomy" id="1835606"/>
    <lineage>
        <taxon>Bacteria</taxon>
        <taxon>Bacillati</taxon>
        <taxon>Actinomycetota</taxon>
        <taxon>Actinomycetes</taxon>
        <taxon>Propionibacteriales</taxon>
        <taxon>Nocardioidaceae</taxon>
        <taxon>Nocardioides</taxon>
    </lineage>
</organism>
<keyword evidence="1" id="KW-0732">Signal</keyword>
<dbReference type="SUPFAM" id="SSF53649">
    <property type="entry name" value="Alkaline phosphatase-like"/>
    <property type="match status" value="1"/>
</dbReference>
<dbReference type="EMBL" id="JBHSKD010000011">
    <property type="protein sequence ID" value="MFC5177282.1"/>
    <property type="molecule type" value="Genomic_DNA"/>
</dbReference>
<dbReference type="RefSeq" id="WP_378590175.1">
    <property type="nucleotide sequence ID" value="NZ_JBHSKD010000011.1"/>
</dbReference>
<evidence type="ECO:0000313" key="4">
    <source>
        <dbReference type="Proteomes" id="UP001596087"/>
    </source>
</evidence>
<dbReference type="Proteomes" id="UP001596087">
    <property type="component" value="Unassembled WGS sequence"/>
</dbReference>
<comment type="caution">
    <text evidence="3">The sequence shown here is derived from an EMBL/GenBank/DDBJ whole genome shotgun (WGS) entry which is preliminary data.</text>
</comment>
<feature type="signal peptide" evidence="1">
    <location>
        <begin position="1"/>
        <end position="30"/>
    </location>
</feature>
<dbReference type="InterPro" id="IPR017850">
    <property type="entry name" value="Alkaline_phosphatase_core_sf"/>
</dbReference>
<keyword evidence="4" id="KW-1185">Reference proteome</keyword>
<protein>
    <submittedName>
        <fullName evidence="3">Sulfatase-like hydrolase/transferase</fullName>
    </submittedName>
</protein>
<evidence type="ECO:0000259" key="2">
    <source>
        <dbReference type="Pfam" id="PF00884"/>
    </source>
</evidence>
<gene>
    <name evidence="3" type="ORF">ACFPGP_11405</name>
</gene>
<evidence type="ECO:0000256" key="1">
    <source>
        <dbReference type="SAM" id="SignalP"/>
    </source>
</evidence>
<dbReference type="PANTHER" id="PTHR43108:SF8">
    <property type="entry name" value="SD21168P"/>
    <property type="match status" value="1"/>
</dbReference>
<dbReference type="Pfam" id="PF00884">
    <property type="entry name" value="Sulfatase"/>
    <property type="match status" value="1"/>
</dbReference>
<accession>A0ABW0BJR6</accession>